<dbReference type="InterPro" id="IPR036650">
    <property type="entry name" value="CAT_RNA-bd_dom_sf"/>
</dbReference>
<dbReference type="InterPro" id="IPR011608">
    <property type="entry name" value="PRD"/>
</dbReference>
<evidence type="ECO:0000256" key="1">
    <source>
        <dbReference type="ARBA" id="ARBA00022737"/>
    </source>
</evidence>
<keyword evidence="1" id="KW-0677">Repeat</keyword>
<dbReference type="Gene3D" id="1.10.1790.10">
    <property type="entry name" value="PRD domain"/>
    <property type="match status" value="2"/>
</dbReference>
<dbReference type="SUPFAM" id="SSF50151">
    <property type="entry name" value="SacY-like RNA-binding domain"/>
    <property type="match status" value="1"/>
</dbReference>
<proteinExistence type="predicted"/>
<dbReference type="Proteomes" id="UP000260721">
    <property type="component" value="Unassembled WGS sequence"/>
</dbReference>
<organism evidence="5 6">
    <name type="scientific">Faecalicoccus pleomorphus</name>
    <dbReference type="NCBI Taxonomy" id="1323"/>
    <lineage>
        <taxon>Bacteria</taxon>
        <taxon>Bacillati</taxon>
        <taxon>Bacillota</taxon>
        <taxon>Erysipelotrichia</taxon>
        <taxon>Erysipelotrichales</taxon>
        <taxon>Erysipelotrichaceae</taxon>
        <taxon>Faecalicoccus</taxon>
    </lineage>
</organism>
<dbReference type="Pfam" id="PF00874">
    <property type="entry name" value="PRD"/>
    <property type="match status" value="2"/>
</dbReference>
<protein>
    <submittedName>
        <fullName evidence="5">PRD domain-containing protein</fullName>
    </submittedName>
</protein>
<reference evidence="5 6" key="1">
    <citation type="submission" date="2018-08" db="EMBL/GenBank/DDBJ databases">
        <title>A genome reference for cultivated species of the human gut microbiota.</title>
        <authorList>
            <person name="Zou Y."/>
            <person name="Xue W."/>
            <person name="Luo G."/>
        </authorList>
    </citation>
    <scope>NUCLEOTIDE SEQUENCE [LARGE SCALE GENOMIC DNA]</scope>
    <source>
        <strain evidence="5 6">TF08-11</strain>
    </source>
</reference>
<evidence type="ECO:0000313" key="6">
    <source>
        <dbReference type="Proteomes" id="UP000260721"/>
    </source>
</evidence>
<dbReference type="PROSITE" id="PS51372">
    <property type="entry name" value="PRD_2"/>
    <property type="match status" value="2"/>
</dbReference>
<dbReference type="InterPro" id="IPR036634">
    <property type="entry name" value="PRD_sf"/>
</dbReference>
<dbReference type="SMART" id="SM01061">
    <property type="entry name" value="CAT_RBD"/>
    <property type="match status" value="1"/>
</dbReference>
<dbReference type="AlphaFoldDB" id="A0A3E3E3E9"/>
<evidence type="ECO:0000313" key="5">
    <source>
        <dbReference type="EMBL" id="RGD76077.1"/>
    </source>
</evidence>
<dbReference type="GO" id="GO:0006355">
    <property type="term" value="P:regulation of DNA-templated transcription"/>
    <property type="evidence" value="ECO:0007669"/>
    <property type="project" value="InterPro"/>
</dbReference>
<dbReference type="InterPro" id="IPR004341">
    <property type="entry name" value="CAT_RNA-bd_dom"/>
</dbReference>
<gene>
    <name evidence="5" type="ORF">DXC78_07885</name>
</gene>
<keyword evidence="2" id="KW-0805">Transcription regulation</keyword>
<feature type="domain" description="PRD" evidence="4">
    <location>
        <begin position="66"/>
        <end position="171"/>
    </location>
</feature>
<evidence type="ECO:0000256" key="2">
    <source>
        <dbReference type="ARBA" id="ARBA00023015"/>
    </source>
</evidence>
<evidence type="ECO:0000256" key="3">
    <source>
        <dbReference type="ARBA" id="ARBA00023163"/>
    </source>
</evidence>
<accession>A0A3E3E3E9</accession>
<dbReference type="EMBL" id="QUSK01000016">
    <property type="protein sequence ID" value="RGD76077.1"/>
    <property type="molecule type" value="Genomic_DNA"/>
</dbReference>
<feature type="domain" description="PRD" evidence="4">
    <location>
        <begin position="172"/>
        <end position="278"/>
    </location>
</feature>
<dbReference type="SUPFAM" id="SSF63520">
    <property type="entry name" value="PTS-regulatory domain, PRD"/>
    <property type="match status" value="2"/>
</dbReference>
<comment type="caution">
    <text evidence="5">The sequence shown here is derived from an EMBL/GenBank/DDBJ whole genome shotgun (WGS) entry which is preliminary data.</text>
</comment>
<name>A0A3E3E3E9_9FIRM</name>
<dbReference type="Gene3D" id="2.30.24.10">
    <property type="entry name" value="CAT RNA-binding domain"/>
    <property type="match status" value="1"/>
</dbReference>
<keyword evidence="3" id="KW-0804">Transcription</keyword>
<dbReference type="RefSeq" id="WP_117446522.1">
    <property type="nucleotide sequence ID" value="NZ_CALCIP010000040.1"/>
</dbReference>
<dbReference type="GO" id="GO:0003723">
    <property type="term" value="F:RNA binding"/>
    <property type="evidence" value="ECO:0007669"/>
    <property type="project" value="InterPro"/>
</dbReference>
<dbReference type="Pfam" id="PF03123">
    <property type="entry name" value="CAT_RBD"/>
    <property type="match status" value="1"/>
</dbReference>
<dbReference type="InterPro" id="IPR050661">
    <property type="entry name" value="BglG_antiterminators"/>
</dbReference>
<dbReference type="PANTHER" id="PTHR30185">
    <property type="entry name" value="CRYPTIC BETA-GLUCOSIDE BGL OPERON ANTITERMINATOR"/>
    <property type="match status" value="1"/>
</dbReference>
<sequence length="278" mass="32804">MKYIAKRVYNNNVVLSENKRGEEVIFVGKGLAYGLSKGDTIDLEKAEKTFELSRESNQKFIDLIKDVSPEDILLCERVITYIKEQSNKEIDDSIYVTLTDHIINMIDRIRMGIDFDSAILLNIKSLYKQEYYIALQVVKILRKELNMKIDDSEASFITLHIVNAEMSSNMMQMYEITTIMEGILGIVRNEFNITENNSDSYDRFITHCRFFVQRVVNREYLDKDPSTYEQMFKVMLDLYKKQYSCVHKIADYIEKKYNYLVEDDERMYLLIHLVKLTS</sequence>
<dbReference type="PANTHER" id="PTHR30185:SF18">
    <property type="entry name" value="TRANSCRIPTIONAL REGULATOR MTLR"/>
    <property type="match status" value="1"/>
</dbReference>
<evidence type="ECO:0000259" key="4">
    <source>
        <dbReference type="PROSITE" id="PS51372"/>
    </source>
</evidence>